<name>A0A8W8LMG8_MAGGI</name>
<organism evidence="2 3">
    <name type="scientific">Magallana gigas</name>
    <name type="common">Pacific oyster</name>
    <name type="synonym">Crassostrea gigas</name>
    <dbReference type="NCBI Taxonomy" id="29159"/>
    <lineage>
        <taxon>Eukaryota</taxon>
        <taxon>Metazoa</taxon>
        <taxon>Spiralia</taxon>
        <taxon>Lophotrochozoa</taxon>
        <taxon>Mollusca</taxon>
        <taxon>Bivalvia</taxon>
        <taxon>Autobranchia</taxon>
        <taxon>Pteriomorphia</taxon>
        <taxon>Ostreida</taxon>
        <taxon>Ostreoidea</taxon>
        <taxon>Ostreidae</taxon>
        <taxon>Magallana</taxon>
    </lineage>
</organism>
<dbReference type="PANTHER" id="PTHR15066">
    <property type="entry name" value="TRANSMEMBRANE PROTEIN 187"/>
    <property type="match status" value="1"/>
</dbReference>
<feature type="transmembrane region" description="Helical" evidence="1">
    <location>
        <begin position="7"/>
        <end position="28"/>
    </location>
</feature>
<evidence type="ECO:0000256" key="1">
    <source>
        <dbReference type="SAM" id="Phobius"/>
    </source>
</evidence>
<keyword evidence="3" id="KW-1185">Reference proteome</keyword>
<evidence type="ECO:0008006" key="4">
    <source>
        <dbReference type="Google" id="ProtNLM"/>
    </source>
</evidence>
<feature type="transmembrane region" description="Helical" evidence="1">
    <location>
        <begin position="205"/>
        <end position="221"/>
    </location>
</feature>
<evidence type="ECO:0000313" key="2">
    <source>
        <dbReference type="EnsemblMetazoa" id="G29077.4:cds"/>
    </source>
</evidence>
<sequence>MQVSPMVQVFGMVTVVTAAMLYSVYLGFFDSVHTEIGRQFYAERYSAKWRKIFPPWLNMPYNAFVNIGYVILGAFYCAKTSVALGIKQIQRSDSFLFYTFNIMSTFYGAIQAVRILTQFHRAAVMDQWYTLPFFMWVYIWSRHLDSGIGSKGVTFWTTISLLSYLLTLVHKYGFELALALHIVFALYGAVTIYRKFPIKEAQQPFVWALICCIGFVVLKLLDLELPKINQMFEKISGHFLSKIADIFQIYFVNKYFEVLTLHKNDREKKKSK</sequence>
<accession>A0A8W8LMG8</accession>
<evidence type="ECO:0000313" key="3">
    <source>
        <dbReference type="Proteomes" id="UP000005408"/>
    </source>
</evidence>
<dbReference type="Proteomes" id="UP000005408">
    <property type="component" value="Unassembled WGS sequence"/>
</dbReference>
<proteinExistence type="predicted"/>
<keyword evidence="1" id="KW-0812">Transmembrane</keyword>
<dbReference type="InterPro" id="IPR028066">
    <property type="entry name" value="TMEM187"/>
</dbReference>
<feature type="transmembrane region" description="Helical" evidence="1">
    <location>
        <begin position="95"/>
        <end position="116"/>
    </location>
</feature>
<dbReference type="PANTHER" id="PTHR15066:SF0">
    <property type="entry name" value="TRANSMEMBRANE PROTEIN 187"/>
    <property type="match status" value="1"/>
</dbReference>
<protein>
    <recommendedName>
        <fullName evidence="4">Transmembrane protein 187</fullName>
    </recommendedName>
</protein>
<dbReference type="OrthoDB" id="5973769at2759"/>
<keyword evidence="1" id="KW-0472">Membrane</keyword>
<feature type="transmembrane region" description="Helical" evidence="1">
    <location>
        <begin position="176"/>
        <end position="193"/>
    </location>
</feature>
<dbReference type="AlphaFoldDB" id="A0A8W8LMG8"/>
<reference evidence="2" key="1">
    <citation type="submission" date="2022-08" db="UniProtKB">
        <authorList>
            <consortium name="EnsemblMetazoa"/>
        </authorList>
    </citation>
    <scope>IDENTIFICATION</scope>
    <source>
        <strain evidence="2">05x7-T-G4-1.051#20</strain>
    </source>
</reference>
<keyword evidence="1" id="KW-1133">Transmembrane helix</keyword>
<dbReference type="GO" id="GO:0030133">
    <property type="term" value="C:transport vesicle"/>
    <property type="evidence" value="ECO:0007669"/>
    <property type="project" value="TreeGrafter"/>
</dbReference>
<feature type="transmembrane region" description="Helical" evidence="1">
    <location>
        <begin position="63"/>
        <end position="86"/>
    </location>
</feature>
<dbReference type="OMA" id="FLAMPCN"/>
<dbReference type="Pfam" id="PF15100">
    <property type="entry name" value="TMEM187"/>
    <property type="match status" value="1"/>
</dbReference>
<dbReference type="EnsemblMetazoa" id="G29077.4">
    <property type="protein sequence ID" value="G29077.4:cds"/>
    <property type="gene ID" value="G29077"/>
</dbReference>
<feature type="transmembrane region" description="Helical" evidence="1">
    <location>
        <begin position="153"/>
        <end position="170"/>
    </location>
</feature>